<feature type="region of interest" description="Disordered" evidence="2">
    <location>
        <begin position="223"/>
        <end position="250"/>
    </location>
</feature>
<comment type="caution">
    <text evidence="3">The sequence shown here is derived from an EMBL/GenBank/DDBJ whole genome shotgun (WGS) entry which is preliminary data.</text>
</comment>
<organism evidence="3">
    <name type="scientific">Tanacetum cinerariifolium</name>
    <name type="common">Dalmatian daisy</name>
    <name type="synonym">Chrysanthemum cinerariifolium</name>
    <dbReference type="NCBI Taxonomy" id="118510"/>
    <lineage>
        <taxon>Eukaryota</taxon>
        <taxon>Viridiplantae</taxon>
        <taxon>Streptophyta</taxon>
        <taxon>Embryophyta</taxon>
        <taxon>Tracheophyta</taxon>
        <taxon>Spermatophyta</taxon>
        <taxon>Magnoliopsida</taxon>
        <taxon>eudicotyledons</taxon>
        <taxon>Gunneridae</taxon>
        <taxon>Pentapetalae</taxon>
        <taxon>asterids</taxon>
        <taxon>campanulids</taxon>
        <taxon>Asterales</taxon>
        <taxon>Asteraceae</taxon>
        <taxon>Asteroideae</taxon>
        <taxon>Anthemideae</taxon>
        <taxon>Anthemidinae</taxon>
        <taxon>Tanacetum</taxon>
    </lineage>
</organism>
<dbReference type="EMBL" id="BKCJ010485910">
    <property type="protein sequence ID" value="GFA77710.1"/>
    <property type="molecule type" value="Genomic_DNA"/>
</dbReference>
<feature type="non-terminal residue" evidence="3">
    <location>
        <position position="381"/>
    </location>
</feature>
<accession>A0A699K6L5</accession>
<reference evidence="3" key="1">
    <citation type="journal article" date="2019" name="Sci. Rep.">
        <title>Draft genome of Tanacetum cinerariifolium, the natural source of mosquito coil.</title>
        <authorList>
            <person name="Yamashiro T."/>
            <person name="Shiraishi A."/>
            <person name="Satake H."/>
            <person name="Nakayama K."/>
        </authorList>
    </citation>
    <scope>NUCLEOTIDE SEQUENCE</scope>
</reference>
<evidence type="ECO:0000256" key="1">
    <source>
        <dbReference type="SAM" id="Coils"/>
    </source>
</evidence>
<gene>
    <name evidence="3" type="ORF">Tci_649682</name>
</gene>
<protein>
    <submittedName>
        <fullName evidence="3">Uncharacterized protein</fullName>
    </submittedName>
</protein>
<dbReference type="AlphaFoldDB" id="A0A699K6L5"/>
<evidence type="ECO:0000313" key="3">
    <source>
        <dbReference type="EMBL" id="GFA77710.1"/>
    </source>
</evidence>
<feature type="compositionally biased region" description="Polar residues" evidence="2">
    <location>
        <begin position="231"/>
        <end position="250"/>
    </location>
</feature>
<sequence length="381" mass="41835">APESKVIRPRDLPDSRSRRLSDSLRYHDSRGFVARRKGVLGNYGFVAEKGTNSTVPADDAVPAAVPASAFISAEPTIPTDRVIAAEASVLPVDGIPADSEFAMMSLPSKVSLLVMCPLCNDAKSKFIEPDYQAQREQLNDCVVNLKAHKNAVKTLEKQIKCHQKNQTAYEEKIRVLSFELSTSKNLHTLVDSSMTARTKKGLGSLVPTASDSCVENARPNNVFNDSEDFTSRTSTSGSEEQVDNVCSPQEDLSSSTSLGFDVQSSDSMCNKFGSVHNDLFRNNNSSLSQFCYVCGSYLHLFKDCNFHKHNGKGILEKGPSENHAHTSYKRSFLIPSVKSFGSRAYTPYYPKSKHFPTFHNSYYSMHMANGTFGGTAVKPSA</sequence>
<feature type="coiled-coil region" evidence="1">
    <location>
        <begin position="138"/>
        <end position="172"/>
    </location>
</feature>
<feature type="non-terminal residue" evidence="3">
    <location>
        <position position="1"/>
    </location>
</feature>
<keyword evidence="1" id="KW-0175">Coiled coil</keyword>
<proteinExistence type="predicted"/>
<evidence type="ECO:0000256" key="2">
    <source>
        <dbReference type="SAM" id="MobiDB-lite"/>
    </source>
</evidence>
<name>A0A699K6L5_TANCI</name>